<reference evidence="8" key="1">
    <citation type="submission" date="2021-03" db="EMBL/GenBank/DDBJ databases">
        <title>Chromosome level genome of the anhydrobiotic midge Polypedilum vanderplanki.</title>
        <authorList>
            <person name="Yoshida Y."/>
            <person name="Kikawada T."/>
            <person name="Gusev O."/>
        </authorList>
    </citation>
    <scope>NUCLEOTIDE SEQUENCE</scope>
    <source>
        <strain evidence="8">NIAS01</strain>
        <tissue evidence="8">Whole body or cell culture</tissue>
    </source>
</reference>
<dbReference type="PROSITE" id="PS50940">
    <property type="entry name" value="CHIT_BIND_II"/>
    <property type="match status" value="3"/>
</dbReference>
<dbReference type="Pfam" id="PF01607">
    <property type="entry name" value="CBM_14"/>
    <property type="match status" value="2"/>
</dbReference>
<feature type="domain" description="Chitin-binding type-2" evidence="7">
    <location>
        <begin position="220"/>
        <end position="275"/>
    </location>
</feature>
<sequence>MKIEITVVILLIFSSFCHCQITIPVDTTTQSTTTPDPTSSTLFPPISVETTTTTILTTIEAPFNPCHGITSGLVPNPENCTKYYSCQNSVINYIGTCQPEMIFYNGACVYGDSETCLPNPVTTTQSISTTITTTIIPESTTTNTNTPPTPSVEPYYPCENIENGYVADLWNCSIYYQCVNFTVRVIHVCQPGQIFLNGRCQPGDISQCWIEETTTTTLPPNPCLGIESGNVPLEENCSMFIVCLNENVSRFETCDSNKIFLEDECIVGDQSTCLPDLDVICENIFFAARPYPGTINQFVGCIRNFPNLMQCEVHEYFDRNSFECIDVNESKKRRNFADMIEIF</sequence>
<evidence type="ECO:0000256" key="3">
    <source>
        <dbReference type="ARBA" id="ARBA00022737"/>
    </source>
</evidence>
<organism evidence="8 9">
    <name type="scientific">Polypedilum vanderplanki</name>
    <name type="common">Sleeping chironomid midge</name>
    <dbReference type="NCBI Taxonomy" id="319348"/>
    <lineage>
        <taxon>Eukaryota</taxon>
        <taxon>Metazoa</taxon>
        <taxon>Ecdysozoa</taxon>
        <taxon>Arthropoda</taxon>
        <taxon>Hexapoda</taxon>
        <taxon>Insecta</taxon>
        <taxon>Pterygota</taxon>
        <taxon>Neoptera</taxon>
        <taxon>Endopterygota</taxon>
        <taxon>Diptera</taxon>
        <taxon>Nematocera</taxon>
        <taxon>Chironomoidea</taxon>
        <taxon>Chironomidae</taxon>
        <taxon>Chironominae</taxon>
        <taxon>Polypedilum</taxon>
        <taxon>Polypedilum</taxon>
    </lineage>
</organism>
<accession>A0A9J6BJW7</accession>
<proteinExistence type="predicted"/>
<dbReference type="EMBL" id="JADBJN010000003">
    <property type="protein sequence ID" value="KAG5670124.1"/>
    <property type="molecule type" value="Genomic_DNA"/>
</dbReference>
<feature type="chain" id="PRO_5039912202" description="Chitin-binding type-2 domain-containing protein" evidence="6">
    <location>
        <begin position="20"/>
        <end position="343"/>
    </location>
</feature>
<gene>
    <name evidence="8" type="ORF">PVAND_000406</name>
</gene>
<keyword evidence="9" id="KW-1185">Reference proteome</keyword>
<dbReference type="OrthoDB" id="6020543at2759"/>
<dbReference type="PANTHER" id="PTHR23301">
    <property type="entry name" value="CHITIN BINDING PERITROPHIN-A"/>
    <property type="match status" value="1"/>
</dbReference>
<evidence type="ECO:0000259" key="7">
    <source>
        <dbReference type="PROSITE" id="PS50940"/>
    </source>
</evidence>
<dbReference type="InterPro" id="IPR036508">
    <property type="entry name" value="Chitin-bd_dom_sf"/>
</dbReference>
<evidence type="ECO:0000256" key="5">
    <source>
        <dbReference type="ARBA" id="ARBA00023180"/>
    </source>
</evidence>
<dbReference type="Gene3D" id="2.170.140.10">
    <property type="entry name" value="Chitin binding domain"/>
    <property type="match status" value="1"/>
</dbReference>
<dbReference type="SMART" id="SM00494">
    <property type="entry name" value="ChtBD2"/>
    <property type="match status" value="3"/>
</dbReference>
<keyword evidence="1" id="KW-0147">Chitin-binding</keyword>
<keyword evidence="4" id="KW-1015">Disulfide bond</keyword>
<evidence type="ECO:0000313" key="9">
    <source>
        <dbReference type="Proteomes" id="UP001107558"/>
    </source>
</evidence>
<keyword evidence="5" id="KW-0325">Glycoprotein</keyword>
<dbReference type="PANTHER" id="PTHR23301:SF0">
    <property type="entry name" value="CHITIN-BINDING TYPE-2 DOMAIN-CONTAINING PROTEIN-RELATED"/>
    <property type="match status" value="1"/>
</dbReference>
<comment type="caution">
    <text evidence="8">The sequence shown here is derived from an EMBL/GenBank/DDBJ whole genome shotgun (WGS) entry which is preliminary data.</text>
</comment>
<feature type="domain" description="Chitin-binding type-2" evidence="7">
    <location>
        <begin position="63"/>
        <end position="118"/>
    </location>
</feature>
<feature type="domain" description="Chitin-binding type-2" evidence="7">
    <location>
        <begin position="155"/>
        <end position="210"/>
    </location>
</feature>
<dbReference type="GO" id="GO:0005576">
    <property type="term" value="C:extracellular region"/>
    <property type="evidence" value="ECO:0007669"/>
    <property type="project" value="InterPro"/>
</dbReference>
<keyword evidence="2 6" id="KW-0732">Signal</keyword>
<dbReference type="Proteomes" id="UP001107558">
    <property type="component" value="Chromosome 3"/>
</dbReference>
<name>A0A9J6BJW7_POLVA</name>
<protein>
    <recommendedName>
        <fullName evidence="7">Chitin-binding type-2 domain-containing protein</fullName>
    </recommendedName>
</protein>
<evidence type="ECO:0000256" key="4">
    <source>
        <dbReference type="ARBA" id="ARBA00023157"/>
    </source>
</evidence>
<dbReference type="GO" id="GO:0008061">
    <property type="term" value="F:chitin binding"/>
    <property type="evidence" value="ECO:0007669"/>
    <property type="project" value="UniProtKB-KW"/>
</dbReference>
<evidence type="ECO:0000256" key="1">
    <source>
        <dbReference type="ARBA" id="ARBA00022669"/>
    </source>
</evidence>
<feature type="signal peptide" evidence="6">
    <location>
        <begin position="1"/>
        <end position="19"/>
    </location>
</feature>
<evidence type="ECO:0000313" key="8">
    <source>
        <dbReference type="EMBL" id="KAG5670124.1"/>
    </source>
</evidence>
<dbReference type="InterPro" id="IPR002557">
    <property type="entry name" value="Chitin-bd_dom"/>
</dbReference>
<dbReference type="SUPFAM" id="SSF57625">
    <property type="entry name" value="Invertebrate chitin-binding proteins"/>
    <property type="match status" value="3"/>
</dbReference>
<evidence type="ECO:0000256" key="2">
    <source>
        <dbReference type="ARBA" id="ARBA00022729"/>
    </source>
</evidence>
<dbReference type="Gene3D" id="3.20.20.80">
    <property type="entry name" value="Glycosidases"/>
    <property type="match status" value="1"/>
</dbReference>
<dbReference type="InterPro" id="IPR051940">
    <property type="entry name" value="Chitin_bind-dev_reg"/>
</dbReference>
<keyword evidence="3" id="KW-0677">Repeat</keyword>
<evidence type="ECO:0000256" key="6">
    <source>
        <dbReference type="SAM" id="SignalP"/>
    </source>
</evidence>
<dbReference type="AlphaFoldDB" id="A0A9J6BJW7"/>